<organism evidence="2 3">
    <name type="scientific">Phytophthora aleatoria</name>
    <dbReference type="NCBI Taxonomy" id="2496075"/>
    <lineage>
        <taxon>Eukaryota</taxon>
        <taxon>Sar</taxon>
        <taxon>Stramenopiles</taxon>
        <taxon>Oomycota</taxon>
        <taxon>Peronosporomycetes</taxon>
        <taxon>Peronosporales</taxon>
        <taxon>Peronosporaceae</taxon>
        <taxon>Phytophthora</taxon>
    </lineage>
</organism>
<sequence>TTQRQRGRALPGVDGSDEDCTSNDDDFRGEDFDFGESDTLVEVNVIDESSLNVWDQEDDNHIIVERSALDPASCPTSATPDLKIVPMLRASSPRPQIEAKTRSRLYKILLRALALNFDIISAGLELNLALDMAPGSCGSKPGARGPNWIPSETKALAKAWVMMPSFGTITHDGLGTRSCCACQLESF</sequence>
<feature type="region of interest" description="Disordered" evidence="1">
    <location>
        <begin position="1"/>
        <end position="28"/>
    </location>
</feature>
<protein>
    <submittedName>
        <fullName evidence="2">Uncharacterized protein</fullName>
    </submittedName>
</protein>
<evidence type="ECO:0000313" key="3">
    <source>
        <dbReference type="Proteomes" id="UP000709295"/>
    </source>
</evidence>
<feature type="non-terminal residue" evidence="2">
    <location>
        <position position="1"/>
    </location>
</feature>
<feature type="non-terminal residue" evidence="2">
    <location>
        <position position="187"/>
    </location>
</feature>
<dbReference type="AlphaFoldDB" id="A0A8J5IRL9"/>
<accession>A0A8J5IRL9</accession>
<evidence type="ECO:0000313" key="2">
    <source>
        <dbReference type="EMBL" id="KAG6955023.1"/>
    </source>
</evidence>
<evidence type="ECO:0000256" key="1">
    <source>
        <dbReference type="SAM" id="MobiDB-lite"/>
    </source>
</evidence>
<keyword evidence="3" id="KW-1185">Reference proteome</keyword>
<proteinExistence type="predicted"/>
<feature type="compositionally biased region" description="Acidic residues" evidence="1">
    <location>
        <begin position="15"/>
        <end position="24"/>
    </location>
</feature>
<reference evidence="2" key="1">
    <citation type="submission" date="2021-01" db="EMBL/GenBank/DDBJ databases">
        <title>Phytophthora aleatoria, a newly-described species from Pinus radiata is distinct from Phytophthora cactorum isolates based on comparative genomics.</title>
        <authorList>
            <person name="Mcdougal R."/>
            <person name="Panda P."/>
            <person name="Williams N."/>
            <person name="Studholme D.J."/>
        </authorList>
    </citation>
    <scope>NUCLEOTIDE SEQUENCE</scope>
    <source>
        <strain evidence="2">NZFS 4037</strain>
    </source>
</reference>
<dbReference type="EMBL" id="JAENGY010000902">
    <property type="protein sequence ID" value="KAG6955023.1"/>
    <property type="molecule type" value="Genomic_DNA"/>
</dbReference>
<name>A0A8J5IRL9_9STRA</name>
<gene>
    <name evidence="2" type="ORF">JG688_00012078</name>
</gene>
<comment type="caution">
    <text evidence="2">The sequence shown here is derived from an EMBL/GenBank/DDBJ whole genome shotgun (WGS) entry which is preliminary data.</text>
</comment>
<dbReference type="Proteomes" id="UP000709295">
    <property type="component" value="Unassembled WGS sequence"/>
</dbReference>